<evidence type="ECO:0000256" key="1">
    <source>
        <dbReference type="SAM" id="MobiDB-lite"/>
    </source>
</evidence>
<dbReference type="EMBL" id="MU826387">
    <property type="protein sequence ID" value="KAJ7376906.1"/>
    <property type="molecule type" value="Genomic_DNA"/>
</dbReference>
<name>A0A9W9Z812_9CNID</name>
<dbReference type="Proteomes" id="UP001163046">
    <property type="component" value="Unassembled WGS sequence"/>
</dbReference>
<accession>A0A9W9Z812</accession>
<reference evidence="2" key="1">
    <citation type="submission" date="2023-01" db="EMBL/GenBank/DDBJ databases">
        <title>Genome assembly of the deep-sea coral Lophelia pertusa.</title>
        <authorList>
            <person name="Herrera S."/>
            <person name="Cordes E."/>
        </authorList>
    </citation>
    <scope>NUCLEOTIDE SEQUENCE</scope>
    <source>
        <strain evidence="2">USNM1676648</strain>
        <tissue evidence="2">Polyp</tissue>
    </source>
</reference>
<evidence type="ECO:0000313" key="3">
    <source>
        <dbReference type="Proteomes" id="UP001163046"/>
    </source>
</evidence>
<organism evidence="2 3">
    <name type="scientific">Desmophyllum pertusum</name>
    <dbReference type="NCBI Taxonomy" id="174260"/>
    <lineage>
        <taxon>Eukaryota</taxon>
        <taxon>Metazoa</taxon>
        <taxon>Cnidaria</taxon>
        <taxon>Anthozoa</taxon>
        <taxon>Hexacorallia</taxon>
        <taxon>Scleractinia</taxon>
        <taxon>Caryophylliina</taxon>
        <taxon>Caryophylliidae</taxon>
        <taxon>Desmophyllum</taxon>
    </lineage>
</organism>
<protein>
    <submittedName>
        <fullName evidence="2">Uncharacterized protein</fullName>
    </submittedName>
</protein>
<dbReference type="AlphaFoldDB" id="A0A9W9Z812"/>
<proteinExistence type="predicted"/>
<keyword evidence="3" id="KW-1185">Reference proteome</keyword>
<evidence type="ECO:0000313" key="2">
    <source>
        <dbReference type="EMBL" id="KAJ7376906.1"/>
    </source>
</evidence>
<feature type="compositionally biased region" description="Polar residues" evidence="1">
    <location>
        <begin position="28"/>
        <end position="51"/>
    </location>
</feature>
<feature type="region of interest" description="Disordered" evidence="1">
    <location>
        <begin position="17"/>
        <end position="68"/>
    </location>
</feature>
<comment type="caution">
    <text evidence="2">The sequence shown here is derived from an EMBL/GenBank/DDBJ whole genome shotgun (WGS) entry which is preliminary data.</text>
</comment>
<sequence length="68" mass="7355">MLTLVPSCISVKRCSRTMPPNLAENGLRSKSGQPSTLRSTLQKAQSVTEQGTADRPPLQEDQSVTEQA</sequence>
<gene>
    <name evidence="2" type="ORF">OS493_031787</name>
</gene>